<dbReference type="GO" id="GO:0004842">
    <property type="term" value="F:ubiquitin-protein transferase activity"/>
    <property type="evidence" value="ECO:0007669"/>
    <property type="project" value="InterPro"/>
</dbReference>
<dbReference type="GO" id="GO:0016567">
    <property type="term" value="P:protein ubiquitination"/>
    <property type="evidence" value="ECO:0007669"/>
    <property type="project" value="InterPro"/>
</dbReference>
<dbReference type="SUPFAM" id="SSF57850">
    <property type="entry name" value="RING/U-box"/>
    <property type="match status" value="1"/>
</dbReference>
<dbReference type="SMART" id="SM00504">
    <property type="entry name" value="Ubox"/>
    <property type="match status" value="1"/>
</dbReference>
<dbReference type="InterPro" id="IPR011990">
    <property type="entry name" value="TPR-like_helical_dom_sf"/>
</dbReference>
<gene>
    <name evidence="2" type="ORF">PCAL00307_LOCUS10637</name>
</gene>
<dbReference type="EMBL" id="HBIW01012389">
    <property type="protein sequence ID" value="CAE0695201.1"/>
    <property type="molecule type" value="Transcribed_RNA"/>
</dbReference>
<evidence type="ECO:0000259" key="1">
    <source>
        <dbReference type="PROSITE" id="PS51698"/>
    </source>
</evidence>
<dbReference type="InterPro" id="IPR003613">
    <property type="entry name" value="Ubox_domain"/>
</dbReference>
<feature type="domain" description="U-box" evidence="1">
    <location>
        <begin position="33"/>
        <end position="108"/>
    </location>
</feature>
<dbReference type="InterPro" id="IPR006597">
    <property type="entry name" value="Sel1-like"/>
</dbReference>
<dbReference type="Gene3D" id="3.30.40.10">
    <property type="entry name" value="Zinc/RING finger domain, C3HC4 (zinc finger)"/>
    <property type="match status" value="1"/>
</dbReference>
<dbReference type="InterPro" id="IPR052085">
    <property type="entry name" value="WD-SAM-U-box"/>
</dbReference>
<reference evidence="2" key="1">
    <citation type="submission" date="2021-01" db="EMBL/GenBank/DDBJ databases">
        <authorList>
            <person name="Corre E."/>
            <person name="Pelletier E."/>
            <person name="Niang G."/>
            <person name="Scheremetjew M."/>
            <person name="Finn R."/>
            <person name="Kale V."/>
            <person name="Holt S."/>
            <person name="Cochrane G."/>
            <person name="Meng A."/>
            <person name="Brown T."/>
            <person name="Cohen L."/>
        </authorList>
    </citation>
    <scope>NUCLEOTIDE SEQUENCE</scope>
    <source>
        <strain evidence="2">CCMP1756</strain>
    </source>
</reference>
<organism evidence="2">
    <name type="scientific">Pelagomonas calceolata</name>
    <dbReference type="NCBI Taxonomy" id="35677"/>
    <lineage>
        <taxon>Eukaryota</taxon>
        <taxon>Sar</taxon>
        <taxon>Stramenopiles</taxon>
        <taxon>Ochrophyta</taxon>
        <taxon>Pelagophyceae</taxon>
        <taxon>Pelagomonadales</taxon>
        <taxon>Pelagomonadaceae</taxon>
        <taxon>Pelagomonas</taxon>
    </lineage>
</organism>
<dbReference type="PROSITE" id="PS51698">
    <property type="entry name" value="U_BOX"/>
    <property type="match status" value="1"/>
</dbReference>
<protein>
    <recommendedName>
        <fullName evidence="1">U-box domain-containing protein</fullName>
    </recommendedName>
</protein>
<proteinExistence type="predicted"/>
<dbReference type="Gene3D" id="1.25.40.10">
    <property type="entry name" value="Tetratricopeptide repeat domain"/>
    <property type="match status" value="1"/>
</dbReference>
<dbReference type="SUPFAM" id="SSF81901">
    <property type="entry name" value="HCP-like"/>
    <property type="match status" value="1"/>
</dbReference>
<dbReference type="AlphaFoldDB" id="A0A7S3ZVM9"/>
<dbReference type="Pfam" id="PF04564">
    <property type="entry name" value="U-box"/>
    <property type="match status" value="1"/>
</dbReference>
<dbReference type="PANTHER" id="PTHR46573">
    <property type="entry name" value="WD REPEAT, SAM AND U-BOX DOMAIN-CONTAINING PROTEIN 1"/>
    <property type="match status" value="1"/>
</dbReference>
<dbReference type="SMART" id="SM00671">
    <property type="entry name" value="SEL1"/>
    <property type="match status" value="3"/>
</dbReference>
<dbReference type="InterPro" id="IPR013083">
    <property type="entry name" value="Znf_RING/FYVE/PHD"/>
</dbReference>
<evidence type="ECO:0000313" key="2">
    <source>
        <dbReference type="EMBL" id="CAE0695201.1"/>
    </source>
</evidence>
<dbReference type="Pfam" id="PF08238">
    <property type="entry name" value="Sel1"/>
    <property type="match status" value="3"/>
</dbReference>
<dbReference type="CDD" id="cd16655">
    <property type="entry name" value="RING-Ubox_WDSUB1-like"/>
    <property type="match status" value="1"/>
</dbReference>
<sequence>MPPKRKARKPADAIDLTEMASSQEKKQRVALTTIAKEFICPITQELPISPVTAEDGKVYEETAIREWFSKKDGAPTSPSTGAVIGTKLFPAPQARNTIEALIQSGAIAGEIAEAWKQKLEDEKEVKETRAEAEGGDGEAMYMLGAWYREGVNGLAKDDVQARAWYERSAAARHPKGMAAFGELLLLGIGGPEDNVFGVMNVTAAAELGSDVGAYFLGYAFFRGAYGLPKDSIRARFWLTKVVNGECEVKHLNEAGRAEAAAWLRALQDE</sequence>
<dbReference type="PANTHER" id="PTHR46573:SF1">
    <property type="entry name" value="WD REPEAT, SAM AND U-BOX DOMAIN-CONTAINING PROTEIN 1"/>
    <property type="match status" value="1"/>
</dbReference>
<name>A0A7S3ZVM9_9STRA</name>
<accession>A0A7S3ZVM9</accession>